<dbReference type="OrthoDB" id="8588453at2"/>
<name>A0A543HGW0_9MICO</name>
<dbReference type="Gene3D" id="3.90.1560.10">
    <property type="entry name" value="ComB-like"/>
    <property type="match status" value="1"/>
</dbReference>
<feature type="region of interest" description="Disordered" evidence="2">
    <location>
        <begin position="92"/>
        <end position="112"/>
    </location>
</feature>
<evidence type="ECO:0000313" key="3">
    <source>
        <dbReference type="EMBL" id="TQM57543.1"/>
    </source>
</evidence>
<dbReference type="Pfam" id="PF04029">
    <property type="entry name" value="2-ph_phosp"/>
    <property type="match status" value="1"/>
</dbReference>
<reference evidence="3 4" key="1">
    <citation type="submission" date="2019-06" db="EMBL/GenBank/DDBJ databases">
        <title>Genome sequencing of plant associated microbes to promote plant fitness in Sorghum bicolor and Oryza sativa.</title>
        <authorList>
            <person name="Coleman-Derr D."/>
        </authorList>
    </citation>
    <scope>NUCLEOTIDE SEQUENCE [LARGE SCALE GENOMIC DNA]</scope>
    <source>
        <strain evidence="3 4">KV-663</strain>
    </source>
</reference>
<protein>
    <recommendedName>
        <fullName evidence="1">Probable 2-phosphosulfolactate phosphatase</fullName>
    </recommendedName>
</protein>
<dbReference type="Proteomes" id="UP000316747">
    <property type="component" value="Unassembled WGS sequence"/>
</dbReference>
<evidence type="ECO:0000256" key="2">
    <source>
        <dbReference type="SAM" id="MobiDB-lite"/>
    </source>
</evidence>
<keyword evidence="4" id="KW-1185">Reference proteome</keyword>
<dbReference type="AlphaFoldDB" id="A0A543HGW0"/>
<dbReference type="RefSeq" id="WP_141847068.1">
    <property type="nucleotide sequence ID" value="NZ_VFPM01000004.1"/>
</dbReference>
<evidence type="ECO:0000256" key="1">
    <source>
        <dbReference type="ARBA" id="ARBA00021948"/>
    </source>
</evidence>
<dbReference type="GO" id="GO:0000287">
    <property type="term" value="F:magnesium ion binding"/>
    <property type="evidence" value="ECO:0007669"/>
    <property type="project" value="InterPro"/>
</dbReference>
<proteinExistence type="predicted"/>
<comment type="caution">
    <text evidence="3">The sequence shown here is derived from an EMBL/GenBank/DDBJ whole genome shotgun (WGS) entry which is preliminary data.</text>
</comment>
<organism evidence="3 4">
    <name type="scientific">Humibacillus xanthopallidus</name>
    <dbReference type="NCBI Taxonomy" id="412689"/>
    <lineage>
        <taxon>Bacteria</taxon>
        <taxon>Bacillati</taxon>
        <taxon>Actinomycetota</taxon>
        <taxon>Actinomycetes</taxon>
        <taxon>Micrococcales</taxon>
        <taxon>Intrasporangiaceae</taxon>
        <taxon>Humibacillus</taxon>
    </lineage>
</organism>
<sequence length="283" mass="29297">MSDGVARPAPPWHSQDGHVVRLEWGPTGAEALTRYAVASRAAVTAVVIDVLSFTTCVSVAADAAITVHPYRWKDDSAVAHAERLGARLAVPRSASRKASAGGQPDGIPPISLSPKSIREASGVSALVLPSPNGSTISHQLADAGADVVAVSLRNRAAAARWVVGKMVAARGRQPAVVVVPAGERWPDGSLRPAVEDLWGAGAFVASLVERLEHQAGPLLLSPEASAALAAWLTVEDDVPAALERSASGRELVAQGWPDDVRIAAELDASTAVPVLRDGAFRPA</sequence>
<dbReference type="SUPFAM" id="SSF142823">
    <property type="entry name" value="ComB-like"/>
    <property type="match status" value="1"/>
</dbReference>
<accession>A0A543HGW0</accession>
<evidence type="ECO:0000313" key="4">
    <source>
        <dbReference type="Proteomes" id="UP000316747"/>
    </source>
</evidence>
<dbReference type="GO" id="GO:0050532">
    <property type="term" value="F:2-phosphosulfolactate phosphatase activity"/>
    <property type="evidence" value="ECO:0007669"/>
    <property type="project" value="InterPro"/>
</dbReference>
<dbReference type="InterPro" id="IPR005238">
    <property type="entry name" value="ComB-like"/>
</dbReference>
<gene>
    <name evidence="3" type="ORF">FBY41_4371</name>
</gene>
<dbReference type="EMBL" id="VFPM01000004">
    <property type="protein sequence ID" value="TQM57543.1"/>
    <property type="molecule type" value="Genomic_DNA"/>
</dbReference>
<dbReference type="InterPro" id="IPR036702">
    <property type="entry name" value="ComB-like_sf"/>
</dbReference>